<keyword evidence="3" id="KW-0805">Transcription regulation</keyword>
<evidence type="ECO:0000256" key="3">
    <source>
        <dbReference type="ARBA" id="ARBA00023015"/>
    </source>
</evidence>
<dbReference type="InterPro" id="IPR036388">
    <property type="entry name" value="WH-like_DNA-bd_sf"/>
</dbReference>
<dbReference type="Proteomes" id="UP001321908">
    <property type="component" value="Chromosome"/>
</dbReference>
<evidence type="ECO:0000256" key="2">
    <source>
        <dbReference type="ARBA" id="ARBA00022898"/>
    </source>
</evidence>
<dbReference type="Pfam" id="PF00155">
    <property type="entry name" value="Aminotran_1_2"/>
    <property type="match status" value="1"/>
</dbReference>
<dbReference type="PANTHER" id="PTHR46577:SF1">
    <property type="entry name" value="HTH-TYPE TRANSCRIPTIONAL REGULATORY PROTEIN GABR"/>
    <property type="match status" value="1"/>
</dbReference>
<evidence type="ECO:0000259" key="6">
    <source>
        <dbReference type="PROSITE" id="PS50949"/>
    </source>
</evidence>
<evidence type="ECO:0000313" key="7">
    <source>
        <dbReference type="EMBL" id="WQH08459.1"/>
    </source>
</evidence>
<keyword evidence="4" id="KW-0238">DNA-binding</keyword>
<keyword evidence="7" id="KW-0032">Aminotransferase</keyword>
<dbReference type="EMBL" id="CP140151">
    <property type="protein sequence ID" value="WQH08459.1"/>
    <property type="molecule type" value="Genomic_DNA"/>
</dbReference>
<gene>
    <name evidence="7" type="ORF">SR908_13375</name>
</gene>
<dbReference type="Gene3D" id="3.40.640.10">
    <property type="entry name" value="Type I PLP-dependent aspartate aminotransferase-like (Major domain)"/>
    <property type="match status" value="1"/>
</dbReference>
<keyword evidence="2" id="KW-0663">Pyridoxal phosphate</keyword>
<dbReference type="CDD" id="cd00609">
    <property type="entry name" value="AAT_like"/>
    <property type="match status" value="1"/>
</dbReference>
<keyword evidence="8" id="KW-1185">Reference proteome</keyword>
<dbReference type="InterPro" id="IPR036390">
    <property type="entry name" value="WH_DNA-bd_sf"/>
</dbReference>
<keyword evidence="7" id="KW-0808">Transferase</keyword>
<dbReference type="PANTHER" id="PTHR46577">
    <property type="entry name" value="HTH-TYPE TRANSCRIPTIONAL REGULATORY PROTEIN GABR"/>
    <property type="match status" value="1"/>
</dbReference>
<dbReference type="SMART" id="SM00345">
    <property type="entry name" value="HTH_GNTR"/>
    <property type="match status" value="1"/>
</dbReference>
<dbReference type="Gene3D" id="1.10.10.10">
    <property type="entry name" value="Winged helix-like DNA-binding domain superfamily/Winged helix DNA-binding domain"/>
    <property type="match status" value="1"/>
</dbReference>
<comment type="similarity">
    <text evidence="1">In the C-terminal section; belongs to the class-I pyridoxal-phosphate-dependent aminotransferase family.</text>
</comment>
<keyword evidence="5" id="KW-0804">Transcription</keyword>
<organism evidence="7 8">
    <name type="scientific">Chromohalobacter canadensis</name>
    <dbReference type="NCBI Taxonomy" id="141389"/>
    <lineage>
        <taxon>Bacteria</taxon>
        <taxon>Pseudomonadati</taxon>
        <taxon>Pseudomonadota</taxon>
        <taxon>Gammaproteobacteria</taxon>
        <taxon>Oceanospirillales</taxon>
        <taxon>Halomonadaceae</taxon>
        <taxon>Chromohalobacter</taxon>
    </lineage>
</organism>
<dbReference type="InterPro" id="IPR015421">
    <property type="entry name" value="PyrdxlP-dep_Trfase_major"/>
</dbReference>
<name>A0ABZ0Y8U0_9GAMM</name>
<dbReference type="PROSITE" id="PS50949">
    <property type="entry name" value="HTH_GNTR"/>
    <property type="match status" value="1"/>
</dbReference>
<dbReference type="RefSeq" id="WP_246920661.1">
    <property type="nucleotide sequence ID" value="NZ_CP140151.1"/>
</dbReference>
<evidence type="ECO:0000256" key="1">
    <source>
        <dbReference type="ARBA" id="ARBA00005384"/>
    </source>
</evidence>
<dbReference type="CDD" id="cd07377">
    <property type="entry name" value="WHTH_GntR"/>
    <property type="match status" value="1"/>
</dbReference>
<sequence length="507" mass="55777">MVPQEEPILPIYGEPVTDPNAHWLWIQEALNLQLAEPDARTLSQRLYDALRSGIQQGQLPHGSALPSSRQLAASLGVGRNTVLSAVDRLVAEGFLVSRPGAGVFVADWQWGTQRCLEAPSPLPVALSQRGERLLDFTTPPSARHAAFAPGVPALDRFPRERWQRLLRRHQQRAPIDWFDYRNEGGVDALREALCDYLRLSRSVRCQPEQILITQGAQQGFELIARLLADVGDSVWMEEPGYGGAQACFASAGLTLQPVPVDDEGLNVASLPPETPSPKLIYMTPSHQYPSGATLSLSRRTALLGLAQQHGAWIIEDDYDSEFRYTSAPIASLQGLMDNAPVIYVGTFSKVLYPGLRLGYLVLPPSLVAAFQNINTRLHREGQYVAQAALADFISEGHFARHVARMRKCYRHRQAMLRQALAPAVSGGLELSSGHAGMHLVAYLQSHELERELVHRGKQAGLRLSPLSGFYLQTPSQPGLVLGYAGATEAEIERAGRWLSESWLALTT</sequence>
<dbReference type="GO" id="GO:0008483">
    <property type="term" value="F:transaminase activity"/>
    <property type="evidence" value="ECO:0007669"/>
    <property type="project" value="UniProtKB-KW"/>
</dbReference>
<dbReference type="SUPFAM" id="SSF46785">
    <property type="entry name" value="Winged helix' DNA-binding domain"/>
    <property type="match status" value="1"/>
</dbReference>
<reference evidence="7 8" key="1">
    <citation type="submission" date="2023-11" db="EMBL/GenBank/DDBJ databases">
        <title>MicrobeMod: A computational toolkit for identifying prokaryotic methylation and restriction-modification with nanopore sequencing.</title>
        <authorList>
            <person name="Crits-Christoph A."/>
            <person name="Kang S.C."/>
            <person name="Lee H."/>
            <person name="Ostrov N."/>
        </authorList>
    </citation>
    <scope>NUCLEOTIDE SEQUENCE [LARGE SCALE GENOMIC DNA]</scope>
    <source>
        <strain evidence="7 8">ATCC 43984</strain>
    </source>
</reference>
<evidence type="ECO:0000256" key="4">
    <source>
        <dbReference type="ARBA" id="ARBA00023125"/>
    </source>
</evidence>
<feature type="domain" description="HTH gntR-type" evidence="6">
    <location>
        <begin position="40"/>
        <end position="108"/>
    </location>
</feature>
<accession>A0ABZ0Y8U0</accession>
<dbReference type="InterPro" id="IPR004839">
    <property type="entry name" value="Aminotransferase_I/II_large"/>
</dbReference>
<dbReference type="InterPro" id="IPR015424">
    <property type="entry name" value="PyrdxlP-dep_Trfase"/>
</dbReference>
<evidence type="ECO:0000256" key="5">
    <source>
        <dbReference type="ARBA" id="ARBA00023163"/>
    </source>
</evidence>
<protein>
    <submittedName>
        <fullName evidence="7">PLP-dependent aminotransferase family protein</fullName>
    </submittedName>
</protein>
<dbReference type="InterPro" id="IPR000524">
    <property type="entry name" value="Tscrpt_reg_HTH_GntR"/>
</dbReference>
<dbReference type="InterPro" id="IPR051446">
    <property type="entry name" value="HTH_trans_reg/aminotransferase"/>
</dbReference>
<dbReference type="Pfam" id="PF00392">
    <property type="entry name" value="GntR"/>
    <property type="match status" value="1"/>
</dbReference>
<proteinExistence type="inferred from homology"/>
<evidence type="ECO:0000313" key="8">
    <source>
        <dbReference type="Proteomes" id="UP001321908"/>
    </source>
</evidence>
<dbReference type="PRINTS" id="PR00035">
    <property type="entry name" value="HTHGNTR"/>
</dbReference>
<dbReference type="SUPFAM" id="SSF53383">
    <property type="entry name" value="PLP-dependent transferases"/>
    <property type="match status" value="1"/>
</dbReference>